<organism evidence="3">
    <name type="scientific">Ixodes ricinus</name>
    <name type="common">Common tick</name>
    <name type="synonym">Acarus ricinus</name>
    <dbReference type="NCBI Taxonomy" id="34613"/>
    <lineage>
        <taxon>Eukaryota</taxon>
        <taxon>Metazoa</taxon>
        <taxon>Ecdysozoa</taxon>
        <taxon>Arthropoda</taxon>
        <taxon>Chelicerata</taxon>
        <taxon>Arachnida</taxon>
        <taxon>Acari</taxon>
        <taxon>Parasitiformes</taxon>
        <taxon>Ixodida</taxon>
        <taxon>Ixodoidea</taxon>
        <taxon>Ixodidae</taxon>
        <taxon>Ixodinae</taxon>
        <taxon>Ixodes</taxon>
    </lineage>
</organism>
<sequence>RLSDEGRSELEQATRGQAACPRWKDERKKRLTASSFGSICKMRLTTSCAGTVERLLYKEFSSPAMQWGRDQEPLALERLESDMGVSVEACGLFVDREHPYLGASPDGLLHDDTLVEVKSCFTARGLTVKEGVAQKKIKYLSENDGQSRTHHHWYQVQGQLQIARREFCLFVVWTGSDIHTEKISRDHEFWESKMLPQLSKFYHCCLLPKLVDPRQSRSMPIRDPDYILLAIKKKAEEGLKARKV</sequence>
<dbReference type="Pfam" id="PF09588">
    <property type="entry name" value="YqaJ"/>
    <property type="match status" value="1"/>
</dbReference>
<protein>
    <recommendedName>
        <fullName evidence="2">YqaJ viral recombinase domain-containing protein</fullName>
    </recommendedName>
</protein>
<accession>A0A147BBF7</accession>
<dbReference type="InterPro" id="IPR011335">
    <property type="entry name" value="Restrct_endonuc-II-like"/>
</dbReference>
<dbReference type="InterPro" id="IPR011604">
    <property type="entry name" value="PDDEXK-like_dom_sf"/>
</dbReference>
<feature type="non-terminal residue" evidence="3">
    <location>
        <position position="1"/>
    </location>
</feature>
<dbReference type="InterPro" id="IPR019080">
    <property type="entry name" value="YqaJ_viral_recombinase"/>
</dbReference>
<dbReference type="AlphaFoldDB" id="A0A147BBF7"/>
<dbReference type="SUPFAM" id="SSF52980">
    <property type="entry name" value="Restriction endonuclease-like"/>
    <property type="match status" value="1"/>
</dbReference>
<dbReference type="PANTHER" id="PTHR46609">
    <property type="entry name" value="EXONUCLEASE, PHAGE-TYPE/RECB, C-TERMINAL DOMAIN-CONTAINING PROTEIN"/>
    <property type="match status" value="1"/>
</dbReference>
<reference evidence="3" key="1">
    <citation type="journal article" date="2018" name="PLoS Negl. Trop. Dis.">
        <title>Sialome diversity of ticks revealed by RNAseq of single tick salivary glands.</title>
        <authorList>
            <person name="Perner J."/>
            <person name="Kropackova S."/>
            <person name="Kopacek P."/>
            <person name="Ribeiro J.M."/>
        </authorList>
    </citation>
    <scope>NUCLEOTIDE SEQUENCE</scope>
    <source>
        <strain evidence="3">Siblings of single egg batch collected in Ceske Budejovice</strain>
        <tissue evidence="3">Salivary glands</tissue>
    </source>
</reference>
<proteinExistence type="predicted"/>
<dbReference type="EMBL" id="GEGO01007310">
    <property type="protein sequence ID" value="JAR88094.1"/>
    <property type="molecule type" value="Transcribed_RNA"/>
</dbReference>
<name>A0A147BBF7_IXORI</name>
<feature type="domain" description="YqaJ viral recombinase" evidence="2">
    <location>
        <begin position="23"/>
        <end position="164"/>
    </location>
</feature>
<feature type="compositionally biased region" description="Basic and acidic residues" evidence="1">
    <location>
        <begin position="1"/>
        <end position="12"/>
    </location>
</feature>
<feature type="region of interest" description="Disordered" evidence="1">
    <location>
        <begin position="1"/>
        <end position="21"/>
    </location>
</feature>
<evidence type="ECO:0000256" key="1">
    <source>
        <dbReference type="SAM" id="MobiDB-lite"/>
    </source>
</evidence>
<dbReference type="Gene3D" id="3.90.320.10">
    <property type="match status" value="1"/>
</dbReference>
<dbReference type="GO" id="GO:0006281">
    <property type="term" value="P:DNA repair"/>
    <property type="evidence" value="ECO:0007669"/>
    <property type="project" value="UniProtKB-ARBA"/>
</dbReference>
<dbReference type="CDD" id="cd22343">
    <property type="entry name" value="PDDEXK_lambda_exonuclease-like"/>
    <property type="match status" value="1"/>
</dbReference>
<evidence type="ECO:0000313" key="3">
    <source>
        <dbReference type="EMBL" id="JAR88094.1"/>
    </source>
</evidence>
<dbReference type="PANTHER" id="PTHR46609:SF8">
    <property type="entry name" value="YQAJ VIRAL RECOMBINASE DOMAIN-CONTAINING PROTEIN"/>
    <property type="match status" value="1"/>
</dbReference>
<dbReference type="InterPro" id="IPR051703">
    <property type="entry name" value="NF-kappa-B_Signaling_Reg"/>
</dbReference>
<evidence type="ECO:0000259" key="2">
    <source>
        <dbReference type="Pfam" id="PF09588"/>
    </source>
</evidence>